<protein>
    <submittedName>
        <fullName evidence="1">Uncharacterized protein</fullName>
    </submittedName>
</protein>
<evidence type="ECO:0000313" key="2">
    <source>
        <dbReference type="Proteomes" id="UP000886520"/>
    </source>
</evidence>
<dbReference type="OrthoDB" id="1984395at2759"/>
<reference evidence="1" key="1">
    <citation type="submission" date="2021-01" db="EMBL/GenBank/DDBJ databases">
        <title>Adiantum capillus-veneris genome.</title>
        <authorList>
            <person name="Fang Y."/>
            <person name="Liao Q."/>
        </authorList>
    </citation>
    <scope>NUCLEOTIDE SEQUENCE</scope>
    <source>
        <strain evidence="1">H3</strain>
        <tissue evidence="1">Leaf</tissue>
    </source>
</reference>
<dbReference type="AlphaFoldDB" id="A0A9D4US55"/>
<keyword evidence="2" id="KW-1185">Reference proteome</keyword>
<gene>
    <name evidence="1" type="ORF">GOP47_0011093</name>
</gene>
<comment type="caution">
    <text evidence="1">The sequence shown here is derived from an EMBL/GenBank/DDBJ whole genome shotgun (WGS) entry which is preliminary data.</text>
</comment>
<dbReference type="EMBL" id="JABFUD020000011">
    <property type="protein sequence ID" value="KAI5073080.1"/>
    <property type="molecule type" value="Genomic_DNA"/>
</dbReference>
<proteinExistence type="predicted"/>
<organism evidence="1 2">
    <name type="scientific">Adiantum capillus-veneris</name>
    <name type="common">Maidenhair fern</name>
    <dbReference type="NCBI Taxonomy" id="13818"/>
    <lineage>
        <taxon>Eukaryota</taxon>
        <taxon>Viridiplantae</taxon>
        <taxon>Streptophyta</taxon>
        <taxon>Embryophyta</taxon>
        <taxon>Tracheophyta</taxon>
        <taxon>Polypodiopsida</taxon>
        <taxon>Polypodiidae</taxon>
        <taxon>Polypodiales</taxon>
        <taxon>Pteridineae</taxon>
        <taxon>Pteridaceae</taxon>
        <taxon>Vittarioideae</taxon>
        <taxon>Adiantum</taxon>
    </lineage>
</organism>
<sequence>MCVLVLTSVTPTLSHEIFMFQRFGLADRASILEYLGEDLSKWASLEFSLERHTGEQWYNTPATFLGQLVWKTSFDSAVKIAIASLDRDSLGLEEYVAKCENTKGNVEQTFRDRAYKMLTIANPNNGNAFFQLIFNYDLSKKGMVALTKENLYTLAMSCVQAKGKTEVLHMLMTGNAKDDATIEMFGDSKKTLLHMRKEFYWEELIDETETIVQWLSIYDGVPADGFGKWVKEQLTMHVQWSFHEVWKDLSKSGSNNSLVKVMDEEGEVKDWANVSSKDTMYPKAWVERGVSEWEIERCP</sequence>
<name>A0A9D4US55_ADICA</name>
<accession>A0A9D4US55</accession>
<dbReference type="Proteomes" id="UP000886520">
    <property type="component" value="Chromosome 11"/>
</dbReference>
<evidence type="ECO:0000313" key="1">
    <source>
        <dbReference type="EMBL" id="KAI5073080.1"/>
    </source>
</evidence>